<keyword evidence="3" id="KW-1185">Reference proteome</keyword>
<evidence type="ECO:0000313" key="3">
    <source>
        <dbReference type="Proteomes" id="UP001235303"/>
    </source>
</evidence>
<feature type="signal peptide" evidence="1">
    <location>
        <begin position="1"/>
        <end position="28"/>
    </location>
</feature>
<organism evidence="2 3">
    <name type="scientific">Roseofilum acuticapitatum BLCC-M154</name>
    <dbReference type="NCBI Taxonomy" id="3022444"/>
    <lineage>
        <taxon>Bacteria</taxon>
        <taxon>Bacillati</taxon>
        <taxon>Cyanobacteriota</taxon>
        <taxon>Cyanophyceae</taxon>
        <taxon>Desertifilales</taxon>
        <taxon>Desertifilaceae</taxon>
        <taxon>Roseofilum</taxon>
        <taxon>Roseofilum acuticapitatum</taxon>
    </lineage>
</organism>
<evidence type="ECO:0000256" key="1">
    <source>
        <dbReference type="SAM" id="SignalP"/>
    </source>
</evidence>
<protein>
    <submittedName>
        <fullName evidence="2">Uncharacterized protein</fullName>
    </submittedName>
</protein>
<evidence type="ECO:0000313" key="2">
    <source>
        <dbReference type="EMBL" id="MDJ1167838.1"/>
    </source>
</evidence>
<dbReference type="EMBL" id="JAQOSP010000002">
    <property type="protein sequence ID" value="MDJ1167838.1"/>
    <property type="molecule type" value="Genomic_DNA"/>
</dbReference>
<comment type="caution">
    <text evidence="2">The sequence shown here is derived from an EMBL/GenBank/DDBJ whole genome shotgun (WGS) entry which is preliminary data.</text>
</comment>
<name>A0ABT7ALR4_9CYAN</name>
<feature type="chain" id="PRO_5046981129" evidence="1">
    <location>
        <begin position="29"/>
        <end position="172"/>
    </location>
</feature>
<reference evidence="2 3" key="1">
    <citation type="submission" date="2023-01" db="EMBL/GenBank/DDBJ databases">
        <title>Novel diversity within Roseofilum (Cyanobacteria; Desertifilaceae) from marine benthic mats with descriptions of four novel species.</title>
        <authorList>
            <person name="Wang Y."/>
            <person name="Berthold D.E."/>
            <person name="Hu J."/>
            <person name="Lefler F.W."/>
            <person name="Laughinghouse H.D. IV."/>
        </authorList>
    </citation>
    <scope>NUCLEOTIDE SEQUENCE [LARGE SCALE GENOMIC DNA]</scope>
    <source>
        <strain evidence="2 3">BLCC-M154</strain>
    </source>
</reference>
<accession>A0ABT7ALR4</accession>
<dbReference type="Proteomes" id="UP001235303">
    <property type="component" value="Unassembled WGS sequence"/>
</dbReference>
<proteinExistence type="predicted"/>
<gene>
    <name evidence="2" type="ORF">PMG71_00180</name>
</gene>
<keyword evidence="1" id="KW-0732">Signal</keyword>
<sequence>MLTRLKVLSSLSLFISVGVCTLSSRANAQYSADPYPVLPDQAVVYQSIPELFDAAYYSNGGDYFYQRSFIGQIQTFLGLPRFSEHNTRRSAQLVHILYKNIGQVQNTSTPIVRTQDLYNPFDQNLVVSPSASIEPDPIPPAPAPFVPFFNPPAPAPLPPAPEPVRERPSQLF</sequence>
<dbReference type="RefSeq" id="WP_283751606.1">
    <property type="nucleotide sequence ID" value="NZ_JAQOSP010000002.1"/>
</dbReference>